<name>A0A0B5AV22_9BACL</name>
<evidence type="ECO:0000313" key="3">
    <source>
        <dbReference type="Proteomes" id="UP000031449"/>
    </source>
</evidence>
<dbReference type="InterPro" id="IPR019734">
    <property type="entry name" value="TPR_rpt"/>
</dbReference>
<keyword evidence="1" id="KW-0802">TPR repeat</keyword>
<gene>
    <name evidence="2" type="ORF">JMA_31310</name>
</gene>
<protein>
    <recommendedName>
        <fullName evidence="4">Tetratricopeptide repeat protein</fullName>
    </recommendedName>
</protein>
<dbReference type="AlphaFoldDB" id="A0A0B5AV22"/>
<proteinExistence type="predicted"/>
<sequence>MMNQPFYLKDKDQSLTALTPTRLAIHVPCTILEAQDEYHRLYHLYFKDQQFLAAKKVSRSRRRSYTEKAFTQGIVFLCPHPLADELIAAESTVTNQSFTALLKKVEHDPLQTVEIFSCFDGLIKEEKLFKVLRDHYYTYKRDGKFKKAAIVYDRIRSIYPDHEWAQSIRSEKIDPASDQRTLWEARNLKEGFSVQHQLAAAEEEYRASPSPGTFKTLLEFTSVHYSPVQQQMLYDRLLADGYDEPARNAFKEYIRNHHPVEAIHLLAQYPFTLRASDVRDLRALLHDQDNLRSLSFETLCSKLAPLLADYPEEMNEMILAAIKYVPDHDVNTLLHHLTPLTNLPVYDLIKQLADIAEDPEQQAAAGELYEKIGFYPEAIDCYTYEMELHPESREPVERLSRTYLAAGQAEEAKAYQDLLKTMVS</sequence>
<reference evidence="2 3" key="1">
    <citation type="submission" date="2014-08" db="EMBL/GenBank/DDBJ databases">
        <title>Complete genome of a marine bacteria Jeotgalibacillus malaysiensis.</title>
        <authorList>
            <person name="Yaakop A.S."/>
            <person name="Chan K.-G."/>
            <person name="Goh K.M."/>
        </authorList>
    </citation>
    <scope>NUCLEOTIDE SEQUENCE [LARGE SCALE GENOMIC DNA]</scope>
    <source>
        <strain evidence="2 3">D5</strain>
    </source>
</reference>
<dbReference type="OrthoDB" id="2676051at2"/>
<feature type="repeat" description="TPR" evidence="1">
    <location>
        <begin position="359"/>
        <end position="392"/>
    </location>
</feature>
<evidence type="ECO:0000256" key="1">
    <source>
        <dbReference type="PROSITE-ProRule" id="PRU00339"/>
    </source>
</evidence>
<dbReference type="EMBL" id="CP009416">
    <property type="protein sequence ID" value="AJD92448.1"/>
    <property type="molecule type" value="Genomic_DNA"/>
</dbReference>
<dbReference type="PROSITE" id="PS50005">
    <property type="entry name" value="TPR"/>
    <property type="match status" value="1"/>
</dbReference>
<evidence type="ECO:0000313" key="2">
    <source>
        <dbReference type="EMBL" id="AJD92448.1"/>
    </source>
</evidence>
<accession>A0A0B5AV22</accession>
<dbReference type="BioCyc" id="JESP1508404:G14D9-12412-MONOMER"/>
<dbReference type="Gene3D" id="1.25.40.10">
    <property type="entry name" value="Tetratricopeptide repeat domain"/>
    <property type="match status" value="1"/>
</dbReference>
<dbReference type="Proteomes" id="UP000031449">
    <property type="component" value="Chromosome"/>
</dbReference>
<dbReference type="SUPFAM" id="SSF48452">
    <property type="entry name" value="TPR-like"/>
    <property type="match status" value="1"/>
</dbReference>
<dbReference type="STRING" id="1508404.JMA_31310"/>
<evidence type="ECO:0008006" key="4">
    <source>
        <dbReference type="Google" id="ProtNLM"/>
    </source>
</evidence>
<organism evidence="2 3">
    <name type="scientific">Jeotgalibacillus malaysiensis</name>
    <dbReference type="NCBI Taxonomy" id="1508404"/>
    <lineage>
        <taxon>Bacteria</taxon>
        <taxon>Bacillati</taxon>
        <taxon>Bacillota</taxon>
        <taxon>Bacilli</taxon>
        <taxon>Bacillales</taxon>
        <taxon>Caryophanaceae</taxon>
        <taxon>Jeotgalibacillus</taxon>
    </lineage>
</organism>
<dbReference type="InterPro" id="IPR011990">
    <property type="entry name" value="TPR-like_helical_dom_sf"/>
</dbReference>
<dbReference type="HOGENOM" id="CLU_598058_0_0_9"/>
<keyword evidence="3" id="KW-1185">Reference proteome</keyword>
<dbReference type="KEGG" id="jeo:JMA_31310"/>